<evidence type="ECO:0000313" key="2">
    <source>
        <dbReference type="Proteomes" id="UP000250235"/>
    </source>
</evidence>
<gene>
    <name evidence="1" type="ORF">F511_14644</name>
</gene>
<name>A0A2Z7B0M8_9LAMI</name>
<sequence length="158" mass="17662">MYEELAISSTQITGKASCRFRHLNFAQQLTSISCKSSTASLLGLSLRLLRFATYSILCAWEPSRLDMQSLRLRKSKMLSYQYVNDIVLLSLTPNSICWLHYSLRLDIFSTKSLPLASGCKLPADSCDWMTSPMTSSTTNPSAESQHDVASSFALRFVC</sequence>
<protein>
    <submittedName>
        <fullName evidence="1">Uncharacterized protein</fullName>
    </submittedName>
</protein>
<reference evidence="1 2" key="1">
    <citation type="journal article" date="2015" name="Proc. Natl. Acad. Sci. U.S.A.">
        <title>The resurrection genome of Boea hygrometrica: A blueprint for survival of dehydration.</title>
        <authorList>
            <person name="Xiao L."/>
            <person name="Yang G."/>
            <person name="Zhang L."/>
            <person name="Yang X."/>
            <person name="Zhao S."/>
            <person name="Ji Z."/>
            <person name="Zhou Q."/>
            <person name="Hu M."/>
            <person name="Wang Y."/>
            <person name="Chen M."/>
            <person name="Xu Y."/>
            <person name="Jin H."/>
            <person name="Xiao X."/>
            <person name="Hu G."/>
            <person name="Bao F."/>
            <person name="Hu Y."/>
            <person name="Wan P."/>
            <person name="Li L."/>
            <person name="Deng X."/>
            <person name="Kuang T."/>
            <person name="Xiang C."/>
            <person name="Zhu J.K."/>
            <person name="Oliver M.J."/>
            <person name="He Y."/>
        </authorList>
    </citation>
    <scope>NUCLEOTIDE SEQUENCE [LARGE SCALE GENOMIC DNA]</scope>
    <source>
        <strain evidence="2">cv. XS01</strain>
    </source>
</reference>
<dbReference type="Proteomes" id="UP000250235">
    <property type="component" value="Unassembled WGS sequence"/>
</dbReference>
<evidence type="ECO:0000313" key="1">
    <source>
        <dbReference type="EMBL" id="KZV25052.1"/>
    </source>
</evidence>
<organism evidence="1 2">
    <name type="scientific">Dorcoceras hygrometricum</name>
    <dbReference type="NCBI Taxonomy" id="472368"/>
    <lineage>
        <taxon>Eukaryota</taxon>
        <taxon>Viridiplantae</taxon>
        <taxon>Streptophyta</taxon>
        <taxon>Embryophyta</taxon>
        <taxon>Tracheophyta</taxon>
        <taxon>Spermatophyta</taxon>
        <taxon>Magnoliopsida</taxon>
        <taxon>eudicotyledons</taxon>
        <taxon>Gunneridae</taxon>
        <taxon>Pentapetalae</taxon>
        <taxon>asterids</taxon>
        <taxon>lamiids</taxon>
        <taxon>Lamiales</taxon>
        <taxon>Gesneriaceae</taxon>
        <taxon>Didymocarpoideae</taxon>
        <taxon>Trichosporeae</taxon>
        <taxon>Loxocarpinae</taxon>
        <taxon>Dorcoceras</taxon>
    </lineage>
</organism>
<keyword evidence="2" id="KW-1185">Reference proteome</keyword>
<dbReference type="AlphaFoldDB" id="A0A2Z7B0M8"/>
<accession>A0A2Z7B0M8</accession>
<proteinExistence type="predicted"/>
<dbReference type="EMBL" id="KV012140">
    <property type="protein sequence ID" value="KZV25052.1"/>
    <property type="molecule type" value="Genomic_DNA"/>
</dbReference>